<accession>A0ABP1P4Q9</accession>
<gene>
    <name evidence="1" type="ORF">XYLVIOL_LOCUS7946</name>
</gene>
<organism evidence="1 2">
    <name type="scientific">Xylocopa violacea</name>
    <name type="common">Violet carpenter bee</name>
    <name type="synonym">Apis violacea</name>
    <dbReference type="NCBI Taxonomy" id="135666"/>
    <lineage>
        <taxon>Eukaryota</taxon>
        <taxon>Metazoa</taxon>
        <taxon>Ecdysozoa</taxon>
        <taxon>Arthropoda</taxon>
        <taxon>Hexapoda</taxon>
        <taxon>Insecta</taxon>
        <taxon>Pterygota</taxon>
        <taxon>Neoptera</taxon>
        <taxon>Endopterygota</taxon>
        <taxon>Hymenoptera</taxon>
        <taxon>Apocrita</taxon>
        <taxon>Aculeata</taxon>
        <taxon>Apoidea</taxon>
        <taxon>Anthophila</taxon>
        <taxon>Apidae</taxon>
        <taxon>Xylocopa</taxon>
        <taxon>Xylocopa</taxon>
    </lineage>
</organism>
<reference evidence="1 2" key="1">
    <citation type="submission" date="2024-08" db="EMBL/GenBank/DDBJ databases">
        <authorList>
            <person name="Will J Nash"/>
            <person name="Angela Man"/>
            <person name="Seanna McTaggart"/>
            <person name="Kendall Baker"/>
            <person name="Tom Barker"/>
            <person name="Leah Catchpole"/>
            <person name="Alex Durrant"/>
            <person name="Karim Gharbi"/>
            <person name="Naomi Irish"/>
            <person name="Gemy Kaithakottil"/>
            <person name="Debby Ku"/>
            <person name="Aaliyah Providence"/>
            <person name="Felix Shaw"/>
            <person name="David Swarbreck"/>
            <person name="Chris Watkins"/>
            <person name="Ann M. McCartney"/>
            <person name="Giulio Formenti"/>
            <person name="Alice Mouton"/>
            <person name="Noel Vella"/>
            <person name="Bjorn M von Reumont"/>
            <person name="Adriana Vella"/>
            <person name="Wilfried Haerty"/>
        </authorList>
    </citation>
    <scope>NUCLEOTIDE SEQUENCE [LARGE SCALE GENOMIC DNA]</scope>
</reference>
<evidence type="ECO:0000313" key="1">
    <source>
        <dbReference type="EMBL" id="CAL7946758.1"/>
    </source>
</evidence>
<evidence type="ECO:0000313" key="2">
    <source>
        <dbReference type="Proteomes" id="UP001642520"/>
    </source>
</evidence>
<dbReference type="Proteomes" id="UP001642520">
    <property type="component" value="Unassembled WGS sequence"/>
</dbReference>
<dbReference type="EMBL" id="CAXAJV020001294">
    <property type="protein sequence ID" value="CAL7946758.1"/>
    <property type="molecule type" value="Genomic_DNA"/>
</dbReference>
<keyword evidence="2" id="KW-1185">Reference proteome</keyword>
<name>A0ABP1P4Q9_XYLVO</name>
<proteinExistence type="predicted"/>
<protein>
    <submittedName>
        <fullName evidence="1">Uncharacterized protein</fullName>
    </submittedName>
</protein>
<comment type="caution">
    <text evidence="1">The sequence shown here is derived from an EMBL/GenBank/DDBJ whole genome shotgun (WGS) entry which is preliminary data.</text>
</comment>
<sequence>MQRALVMPTLIIRRVEWKALITEEWITVLCQVAVGRASIRSLGRTMWATINGSGRGRLHVTTLDPQCGAVAETVTVATFSIGTNGNGTNNTNNNGFIYYYVIGNDRNAKQLRQRLLLDKAALSPTTD</sequence>